<gene>
    <name evidence="1" type="ORF">ACFQH5_09440</name>
</gene>
<accession>A0ABW2F038</accession>
<organism evidence="1 2">
    <name type="scientific">Halomonas salifodinae</name>
    <dbReference type="NCBI Taxonomy" id="438745"/>
    <lineage>
        <taxon>Bacteria</taxon>
        <taxon>Pseudomonadati</taxon>
        <taxon>Pseudomonadota</taxon>
        <taxon>Gammaproteobacteria</taxon>
        <taxon>Oceanospirillales</taxon>
        <taxon>Halomonadaceae</taxon>
        <taxon>Halomonas</taxon>
    </lineage>
</organism>
<sequence>MQNQDTTTAKLVEIEAHSRRAWALTSMLMTYINQDTDEPSNEVLSEALAEIWERLDAIGAEIHRKASQG</sequence>
<dbReference type="RefSeq" id="WP_346062201.1">
    <property type="nucleotide sequence ID" value="NZ_BAAADR010000010.1"/>
</dbReference>
<comment type="caution">
    <text evidence="1">The sequence shown here is derived from an EMBL/GenBank/DDBJ whole genome shotgun (WGS) entry which is preliminary data.</text>
</comment>
<dbReference type="Proteomes" id="UP001596411">
    <property type="component" value="Unassembled WGS sequence"/>
</dbReference>
<proteinExistence type="predicted"/>
<evidence type="ECO:0000313" key="2">
    <source>
        <dbReference type="Proteomes" id="UP001596411"/>
    </source>
</evidence>
<keyword evidence="2" id="KW-1185">Reference proteome</keyword>
<protein>
    <submittedName>
        <fullName evidence="1">Uncharacterized protein</fullName>
    </submittedName>
</protein>
<evidence type="ECO:0000313" key="1">
    <source>
        <dbReference type="EMBL" id="MFC7089771.1"/>
    </source>
</evidence>
<reference evidence="2" key="1">
    <citation type="journal article" date="2019" name="Int. J. Syst. Evol. Microbiol.">
        <title>The Global Catalogue of Microorganisms (GCM) 10K type strain sequencing project: providing services to taxonomists for standard genome sequencing and annotation.</title>
        <authorList>
            <consortium name="The Broad Institute Genomics Platform"/>
            <consortium name="The Broad Institute Genome Sequencing Center for Infectious Disease"/>
            <person name="Wu L."/>
            <person name="Ma J."/>
        </authorList>
    </citation>
    <scope>NUCLEOTIDE SEQUENCE [LARGE SCALE GENOMIC DNA]</scope>
    <source>
        <strain evidence="2">CGMCC 1.13666</strain>
    </source>
</reference>
<dbReference type="EMBL" id="JBHSZP010000016">
    <property type="protein sequence ID" value="MFC7089771.1"/>
    <property type="molecule type" value="Genomic_DNA"/>
</dbReference>
<name>A0ABW2F038_9GAMM</name>